<gene>
    <name evidence="4" type="primary">LOC104783594</name>
</gene>
<dbReference type="PANTHER" id="PTHR37610">
    <property type="entry name" value="CCHC-TYPE DOMAIN-CONTAINING PROTEIN"/>
    <property type="match status" value="1"/>
</dbReference>
<dbReference type="InterPro" id="IPR029472">
    <property type="entry name" value="Copia-like_N"/>
</dbReference>
<evidence type="ECO:0000259" key="2">
    <source>
        <dbReference type="Pfam" id="PF14244"/>
    </source>
</evidence>
<dbReference type="PANTHER" id="PTHR37610:SF97">
    <property type="entry name" value="RETROTRANSPOSON GAG DOMAIN-CONTAINING PROTEIN"/>
    <property type="match status" value="1"/>
</dbReference>
<feature type="region of interest" description="Disordered" evidence="1">
    <location>
        <begin position="1"/>
        <end position="25"/>
    </location>
</feature>
<organism evidence="3 4">
    <name type="scientific">Camelina sativa</name>
    <name type="common">False flax</name>
    <name type="synonym">Myagrum sativum</name>
    <dbReference type="NCBI Taxonomy" id="90675"/>
    <lineage>
        <taxon>Eukaryota</taxon>
        <taxon>Viridiplantae</taxon>
        <taxon>Streptophyta</taxon>
        <taxon>Embryophyta</taxon>
        <taxon>Tracheophyta</taxon>
        <taxon>Spermatophyta</taxon>
        <taxon>Magnoliopsida</taxon>
        <taxon>eudicotyledons</taxon>
        <taxon>Gunneridae</taxon>
        <taxon>Pentapetalae</taxon>
        <taxon>rosids</taxon>
        <taxon>malvids</taxon>
        <taxon>Brassicales</taxon>
        <taxon>Brassicaceae</taxon>
        <taxon>Camelineae</taxon>
        <taxon>Camelina</taxon>
    </lineage>
</organism>
<keyword evidence="3" id="KW-1185">Reference proteome</keyword>
<feature type="compositionally biased region" description="Low complexity" evidence="1">
    <location>
        <begin position="331"/>
        <end position="345"/>
    </location>
</feature>
<reference evidence="3" key="1">
    <citation type="journal article" date="2014" name="Nat. Commun.">
        <title>The emerging biofuel crop Camelina sativa retains a highly undifferentiated hexaploid genome structure.</title>
        <authorList>
            <person name="Kagale S."/>
            <person name="Koh C."/>
            <person name="Nixon J."/>
            <person name="Bollina V."/>
            <person name="Clarke W.E."/>
            <person name="Tuteja R."/>
            <person name="Spillane C."/>
            <person name="Robinson S.J."/>
            <person name="Links M.G."/>
            <person name="Clarke C."/>
            <person name="Higgins E.E."/>
            <person name="Huebert T."/>
            <person name="Sharpe A.G."/>
            <person name="Parkin I.A."/>
        </authorList>
    </citation>
    <scope>NUCLEOTIDE SEQUENCE [LARGE SCALE GENOMIC DNA]</scope>
    <source>
        <strain evidence="3">cv. DH55</strain>
    </source>
</reference>
<dbReference type="GeneID" id="104783594"/>
<accession>A0ABM0YWS7</accession>
<evidence type="ECO:0000256" key="1">
    <source>
        <dbReference type="SAM" id="MobiDB-lite"/>
    </source>
</evidence>
<feature type="compositionally biased region" description="Polar residues" evidence="1">
    <location>
        <begin position="11"/>
        <end position="25"/>
    </location>
</feature>
<dbReference type="Proteomes" id="UP000694864">
    <property type="component" value="Chromosome 4"/>
</dbReference>
<dbReference type="RefSeq" id="XP_010507034.1">
    <property type="nucleotide sequence ID" value="XM_010508732.1"/>
</dbReference>
<sequence length="345" mass="39640">MGSFVAPPSVNPINLNPRESTESSRLQTDQYENPYYLNSNDHAGLVLDSDQLTTASDFPSWRRSMLMTLNVRNKMSFINGTITKPLETHLDFGTWSRCNDIVSTWLMNSVDKKKGQSLLYISTTEGMWKSIIFRFKQDDAPRIFAIEQRLSKIEQGSLDVTTYYTSLVSLWEEHKNYVELPVCTCGKCECDATAKWEKLQQRSRVTKFLMGLNESYEQSRRHILMLKSIPTIEEAINMVTQDERQGTIKPLTLVDIVAFQTTTPASYDGENAYVAAYNTMRPQKPVCTHCGRLGHTIHRYYKLHDFPPRYKTGGYKGNGMVQNQSSYNPRMHTTQMQPRMPQTQP</sequence>
<protein>
    <submittedName>
        <fullName evidence="4">Uncharacterized protein LOC104783594</fullName>
    </submittedName>
</protein>
<dbReference type="Pfam" id="PF14244">
    <property type="entry name" value="Retrotran_gag_3"/>
    <property type="match status" value="1"/>
</dbReference>
<evidence type="ECO:0000313" key="4">
    <source>
        <dbReference type="RefSeq" id="XP_010507034.1"/>
    </source>
</evidence>
<feature type="domain" description="Retrotransposon Copia-like N-terminal" evidence="2">
    <location>
        <begin position="39"/>
        <end position="85"/>
    </location>
</feature>
<reference evidence="4" key="2">
    <citation type="submission" date="2025-08" db="UniProtKB">
        <authorList>
            <consortium name="RefSeq"/>
        </authorList>
    </citation>
    <scope>IDENTIFICATION</scope>
    <source>
        <tissue evidence="4">Leaf</tissue>
    </source>
</reference>
<feature type="region of interest" description="Disordered" evidence="1">
    <location>
        <begin position="314"/>
        <end position="345"/>
    </location>
</feature>
<name>A0ABM0YWS7_CAMSA</name>
<proteinExistence type="predicted"/>
<evidence type="ECO:0000313" key="3">
    <source>
        <dbReference type="Proteomes" id="UP000694864"/>
    </source>
</evidence>